<proteinExistence type="predicted"/>
<dbReference type="PROSITE" id="PS50057">
    <property type="entry name" value="FERM_3"/>
    <property type="match status" value="1"/>
</dbReference>
<dbReference type="InterPro" id="IPR000299">
    <property type="entry name" value="FERM_domain"/>
</dbReference>
<dbReference type="PROSITE" id="PS00660">
    <property type="entry name" value="FERM_1"/>
    <property type="match status" value="1"/>
</dbReference>
<dbReference type="PANTHER" id="PTHR23281">
    <property type="entry name" value="MERLIN/MOESIN/EZRIN/RADIXIN"/>
    <property type="match status" value="1"/>
</dbReference>
<dbReference type="SMART" id="SM00295">
    <property type="entry name" value="B41"/>
    <property type="match status" value="1"/>
</dbReference>
<dbReference type="InterPro" id="IPR019749">
    <property type="entry name" value="Band_41_domain"/>
</dbReference>
<evidence type="ECO:0000313" key="2">
    <source>
        <dbReference type="Proteomes" id="UP001152795"/>
    </source>
</evidence>
<dbReference type="InterPro" id="IPR035963">
    <property type="entry name" value="FERM_2"/>
</dbReference>
<dbReference type="InterPro" id="IPR000798">
    <property type="entry name" value="Ez/rad/moesin-like"/>
</dbReference>
<feature type="non-terminal residue" evidence="1">
    <location>
        <position position="156"/>
    </location>
</feature>
<accession>A0A7D9ICI8</accession>
<dbReference type="Gene3D" id="1.20.80.10">
    <property type="match status" value="1"/>
</dbReference>
<dbReference type="AlphaFoldDB" id="A0A7D9ICI8"/>
<dbReference type="CDD" id="cd14473">
    <property type="entry name" value="FERM_B-lobe"/>
    <property type="match status" value="1"/>
</dbReference>
<organism evidence="1 2">
    <name type="scientific">Paramuricea clavata</name>
    <name type="common">Red gorgonian</name>
    <name type="synonym">Violescent sea-whip</name>
    <dbReference type="NCBI Taxonomy" id="317549"/>
    <lineage>
        <taxon>Eukaryota</taxon>
        <taxon>Metazoa</taxon>
        <taxon>Cnidaria</taxon>
        <taxon>Anthozoa</taxon>
        <taxon>Octocorallia</taxon>
        <taxon>Malacalcyonacea</taxon>
        <taxon>Plexauridae</taxon>
        <taxon>Paramuricea</taxon>
    </lineage>
</organism>
<dbReference type="Pfam" id="PF00373">
    <property type="entry name" value="FERM_M"/>
    <property type="match status" value="1"/>
</dbReference>
<dbReference type="Pfam" id="PF09379">
    <property type="entry name" value="FERM_N"/>
    <property type="match status" value="1"/>
</dbReference>
<dbReference type="InterPro" id="IPR029071">
    <property type="entry name" value="Ubiquitin-like_domsf"/>
</dbReference>
<dbReference type="InterPro" id="IPR018979">
    <property type="entry name" value="FERM_N"/>
</dbReference>
<comment type="caution">
    <text evidence="1">The sequence shown here is derived from an EMBL/GenBank/DDBJ whole genome shotgun (WGS) entry which is preliminary data.</text>
</comment>
<evidence type="ECO:0000313" key="1">
    <source>
        <dbReference type="EMBL" id="CAB4005671.1"/>
    </source>
</evidence>
<dbReference type="SUPFAM" id="SSF47031">
    <property type="entry name" value="Second domain of FERM"/>
    <property type="match status" value="1"/>
</dbReference>
<dbReference type="InterPro" id="IPR019748">
    <property type="entry name" value="FERM_central"/>
</dbReference>
<reference evidence="1" key="1">
    <citation type="submission" date="2020-04" db="EMBL/GenBank/DDBJ databases">
        <authorList>
            <person name="Alioto T."/>
            <person name="Alioto T."/>
            <person name="Gomez Garrido J."/>
        </authorList>
    </citation>
    <scope>NUCLEOTIDE SEQUENCE</scope>
    <source>
        <strain evidence="1">A484AB</strain>
    </source>
</reference>
<dbReference type="Proteomes" id="UP001152795">
    <property type="component" value="Unassembled WGS sequence"/>
</dbReference>
<dbReference type="InterPro" id="IPR011174">
    <property type="entry name" value="ERM"/>
</dbReference>
<dbReference type="Gene3D" id="3.10.20.90">
    <property type="entry name" value="Phosphatidylinositol 3-kinase Catalytic Subunit, Chain A, domain 1"/>
    <property type="match status" value="1"/>
</dbReference>
<dbReference type="GO" id="GO:0003779">
    <property type="term" value="F:actin binding"/>
    <property type="evidence" value="ECO:0007669"/>
    <property type="project" value="InterPro"/>
</dbReference>
<dbReference type="PRINTS" id="PR00935">
    <property type="entry name" value="BAND41"/>
</dbReference>
<protein>
    <submittedName>
        <fullName evidence="1">Moesin isoform X1</fullName>
    </submittedName>
</protein>
<dbReference type="InterPro" id="IPR019747">
    <property type="entry name" value="FERM_CS"/>
</dbReference>
<dbReference type="EMBL" id="CACRXK020005269">
    <property type="protein sequence ID" value="CAB4005671.1"/>
    <property type="molecule type" value="Genomic_DNA"/>
</dbReference>
<dbReference type="InterPro" id="IPR014352">
    <property type="entry name" value="FERM/acyl-CoA-bd_prot_sf"/>
</dbReference>
<keyword evidence="2" id="KW-1185">Reference proteome</keyword>
<dbReference type="SUPFAM" id="SSF54236">
    <property type="entry name" value="Ubiquitin-like"/>
    <property type="match status" value="1"/>
</dbReference>
<name>A0A7D9ICI8_PARCT</name>
<sequence length="156" mass="18320">MPKLIETIVSTKIKDLRVPISQNTTGRELFYKIVAHIGLKEIWYFGLEYTDSRDAKNWLKLNRKVFHHDIKWSGTVIRLKFRVKFYPEDLNDELIQLVTQRLFFLQAKEEILQDDVYCPTDKAVLLASLGCQAEFGEYNQLPISGRFLNKEKLLPD</sequence>
<dbReference type="OrthoDB" id="5976800at2759"/>
<gene>
    <name evidence="1" type="ORF">PACLA_8A017220</name>
</gene>
<dbReference type="PRINTS" id="PR00661">
    <property type="entry name" value="ERMFAMILY"/>
</dbReference>